<dbReference type="AlphaFoldDB" id="A0A0C3BSX1"/>
<reference evidence="2 3" key="1">
    <citation type="submission" date="2014-04" db="EMBL/GenBank/DDBJ databases">
        <authorList>
            <consortium name="DOE Joint Genome Institute"/>
            <person name="Kuo A."/>
            <person name="Tarkka M."/>
            <person name="Buscot F."/>
            <person name="Kohler A."/>
            <person name="Nagy L.G."/>
            <person name="Floudas D."/>
            <person name="Copeland A."/>
            <person name="Barry K.W."/>
            <person name="Cichocki N."/>
            <person name="Veneault-Fourrey C."/>
            <person name="LaButti K."/>
            <person name="Lindquist E.A."/>
            <person name="Lipzen A."/>
            <person name="Lundell T."/>
            <person name="Morin E."/>
            <person name="Murat C."/>
            <person name="Sun H."/>
            <person name="Tunlid A."/>
            <person name="Henrissat B."/>
            <person name="Grigoriev I.V."/>
            <person name="Hibbett D.S."/>
            <person name="Martin F."/>
            <person name="Nordberg H.P."/>
            <person name="Cantor M.N."/>
            <person name="Hua S.X."/>
        </authorList>
    </citation>
    <scope>NUCLEOTIDE SEQUENCE [LARGE SCALE GENOMIC DNA]</scope>
    <source>
        <strain evidence="2 3">F 1598</strain>
    </source>
</reference>
<protein>
    <submittedName>
        <fullName evidence="2">Uncharacterized protein</fullName>
    </submittedName>
</protein>
<proteinExistence type="predicted"/>
<accession>A0A0C3BSX1</accession>
<name>A0A0C3BSX1_PILCF</name>
<dbReference type="HOGENOM" id="CLU_719840_0_0_1"/>
<feature type="region of interest" description="Disordered" evidence="1">
    <location>
        <begin position="201"/>
        <end position="233"/>
    </location>
</feature>
<evidence type="ECO:0000313" key="3">
    <source>
        <dbReference type="Proteomes" id="UP000054166"/>
    </source>
</evidence>
<evidence type="ECO:0000256" key="1">
    <source>
        <dbReference type="SAM" id="MobiDB-lite"/>
    </source>
</evidence>
<dbReference type="InParanoid" id="A0A0C3BSX1"/>
<sequence>MLSSQPQKKRRLKNSTVIAFADPAHLTWEAPMIPIASSLRHKSPNNNMGVFSDSLSTNLTQQVGLAMSSVHRSMASSGPDLNRMQQSLADLEAASHAFWLAQAESNQKKKGMGATYDRHVCCYNDFWDQYQAELCLGNPQRVSIPSFPIMAAKYEGQDYQSVNYAQPHSDFNLVIHPSSVAAQLGLMREEIQEVLEDQKEWMREQEEQEQGEDGHTMAEKTHQQQRGRDDEMDARTAPPLLEYTHGMVHDAMHDYDVPTVPFEHRDESDDGAVCVEPDHSAIEPLVHEPVAPGNEYGDWSEDLNREMAFNLQDPPYPLHTTTPLVLPPLPPATVNATFFRNTRRSCDRDATQWFSCNSHPATYPPRSEAIKRPPTSPNYHNPTA</sequence>
<dbReference type="Proteomes" id="UP000054166">
    <property type="component" value="Unassembled WGS sequence"/>
</dbReference>
<evidence type="ECO:0000313" key="2">
    <source>
        <dbReference type="EMBL" id="KIM80457.1"/>
    </source>
</evidence>
<feature type="region of interest" description="Disordered" evidence="1">
    <location>
        <begin position="357"/>
        <end position="384"/>
    </location>
</feature>
<dbReference type="EMBL" id="KN833004">
    <property type="protein sequence ID" value="KIM80457.1"/>
    <property type="molecule type" value="Genomic_DNA"/>
</dbReference>
<feature type="compositionally biased region" description="Basic and acidic residues" evidence="1">
    <location>
        <begin position="212"/>
        <end position="229"/>
    </location>
</feature>
<keyword evidence="3" id="KW-1185">Reference proteome</keyword>
<reference evidence="3" key="2">
    <citation type="submission" date="2015-01" db="EMBL/GenBank/DDBJ databases">
        <title>Evolutionary Origins and Diversification of the Mycorrhizal Mutualists.</title>
        <authorList>
            <consortium name="DOE Joint Genome Institute"/>
            <consortium name="Mycorrhizal Genomics Consortium"/>
            <person name="Kohler A."/>
            <person name="Kuo A."/>
            <person name="Nagy L.G."/>
            <person name="Floudas D."/>
            <person name="Copeland A."/>
            <person name="Barry K.W."/>
            <person name="Cichocki N."/>
            <person name="Veneault-Fourrey C."/>
            <person name="LaButti K."/>
            <person name="Lindquist E.A."/>
            <person name="Lipzen A."/>
            <person name="Lundell T."/>
            <person name="Morin E."/>
            <person name="Murat C."/>
            <person name="Riley R."/>
            <person name="Ohm R."/>
            <person name="Sun H."/>
            <person name="Tunlid A."/>
            <person name="Henrissat B."/>
            <person name="Grigoriev I.V."/>
            <person name="Hibbett D.S."/>
            <person name="Martin F."/>
        </authorList>
    </citation>
    <scope>NUCLEOTIDE SEQUENCE [LARGE SCALE GENOMIC DNA]</scope>
    <source>
        <strain evidence="3">F 1598</strain>
    </source>
</reference>
<organism evidence="2 3">
    <name type="scientific">Piloderma croceum (strain F 1598)</name>
    <dbReference type="NCBI Taxonomy" id="765440"/>
    <lineage>
        <taxon>Eukaryota</taxon>
        <taxon>Fungi</taxon>
        <taxon>Dikarya</taxon>
        <taxon>Basidiomycota</taxon>
        <taxon>Agaricomycotina</taxon>
        <taxon>Agaricomycetes</taxon>
        <taxon>Agaricomycetidae</taxon>
        <taxon>Atheliales</taxon>
        <taxon>Atheliaceae</taxon>
        <taxon>Piloderma</taxon>
    </lineage>
</organism>
<gene>
    <name evidence="2" type="ORF">PILCRDRAFT_89691</name>
</gene>